<feature type="domain" description="Flagellar protein FlgJ N-terminal" evidence="2">
    <location>
        <begin position="45"/>
        <end position="93"/>
    </location>
</feature>
<dbReference type="EMBL" id="JAGRQH010000001">
    <property type="protein sequence ID" value="MBR0558527.1"/>
    <property type="molecule type" value="Genomic_DNA"/>
</dbReference>
<dbReference type="RefSeq" id="WP_211679844.1">
    <property type="nucleotide sequence ID" value="NZ_JAGRQH010000001.1"/>
</dbReference>
<dbReference type="InterPro" id="IPR019301">
    <property type="entry name" value="Flagellar_prot_FlgJ_N"/>
</dbReference>
<gene>
    <name evidence="3" type="ORF">KB213_00430</name>
</gene>
<name>A0ABS5E3P1_9PROT</name>
<keyword evidence="4" id="KW-1185">Reference proteome</keyword>
<evidence type="ECO:0000259" key="2">
    <source>
        <dbReference type="Pfam" id="PF10135"/>
    </source>
</evidence>
<accession>A0ABS5E3P1</accession>
<feature type="region of interest" description="Disordered" evidence="1">
    <location>
        <begin position="1"/>
        <end position="29"/>
    </location>
</feature>
<protein>
    <submittedName>
        <fullName evidence="3">Rod-binding protein</fullName>
    </submittedName>
</protein>
<evidence type="ECO:0000256" key="1">
    <source>
        <dbReference type="SAM" id="MobiDB-lite"/>
    </source>
</evidence>
<dbReference type="Proteomes" id="UP000677812">
    <property type="component" value="Unassembled WGS sequence"/>
</dbReference>
<dbReference type="Pfam" id="PF10135">
    <property type="entry name" value="Rod-binding"/>
    <property type="match status" value="1"/>
</dbReference>
<organism evidence="3 4">
    <name type="scientific">Neokomagataea anthophila</name>
    <dbReference type="NCBI Taxonomy" id="2826925"/>
    <lineage>
        <taxon>Bacteria</taxon>
        <taxon>Pseudomonadati</taxon>
        <taxon>Pseudomonadota</taxon>
        <taxon>Alphaproteobacteria</taxon>
        <taxon>Acetobacterales</taxon>
        <taxon>Acetobacteraceae</taxon>
        <taxon>Neokomagataea</taxon>
    </lineage>
</organism>
<reference evidence="3 4" key="1">
    <citation type="submission" date="2021-04" db="EMBL/GenBank/DDBJ databases">
        <title>The complete genome sequence of Neokomagataea sp. TBRC 2177.</title>
        <authorList>
            <person name="Charoenyingcharoen P."/>
            <person name="Yukphan P."/>
        </authorList>
    </citation>
    <scope>NUCLEOTIDE SEQUENCE [LARGE SCALE GENOMIC DNA]</scope>
    <source>
        <strain evidence="3 4">TBRC 2177</strain>
    </source>
</reference>
<evidence type="ECO:0000313" key="3">
    <source>
        <dbReference type="EMBL" id="MBR0558527.1"/>
    </source>
</evidence>
<comment type="caution">
    <text evidence="3">The sequence shown here is derived from an EMBL/GenBank/DDBJ whole genome shotgun (WGS) entry which is preliminary data.</text>
</comment>
<sequence>MSTSLPITKQHIPSLPNADPSTSQHKTDKAAHDFEAMTINQMLQPMFETEDTSDNMFSGGAGEKQFKPMLIEQISQNMEKNGGIGLSDALQKQMLAMQEHA</sequence>
<proteinExistence type="predicted"/>
<evidence type="ECO:0000313" key="4">
    <source>
        <dbReference type="Proteomes" id="UP000677812"/>
    </source>
</evidence>